<dbReference type="EMBL" id="JAUYVI010000004">
    <property type="protein sequence ID" value="MDQ7248936.1"/>
    <property type="molecule type" value="Genomic_DNA"/>
</dbReference>
<comment type="catalytic activity">
    <reaction evidence="6">
        <text>DNA(n) + a 2'-deoxyribonucleoside 5'-triphosphate = DNA(n+1) + diphosphate</text>
        <dbReference type="Rhea" id="RHEA:22508"/>
        <dbReference type="Rhea" id="RHEA-COMP:17339"/>
        <dbReference type="Rhea" id="RHEA-COMP:17340"/>
        <dbReference type="ChEBI" id="CHEBI:33019"/>
        <dbReference type="ChEBI" id="CHEBI:61560"/>
        <dbReference type="ChEBI" id="CHEBI:173112"/>
        <dbReference type="EC" id="2.7.7.7"/>
    </reaction>
</comment>
<comment type="caution">
    <text evidence="10">The sequence shown here is derived from an EMBL/GenBank/DDBJ whole genome shotgun (WGS) entry which is preliminary data.</text>
</comment>
<reference evidence="11" key="1">
    <citation type="submission" date="2023-08" db="EMBL/GenBank/DDBJ databases">
        <title>Rhodospirillaceae gen. nov., a novel taxon isolated from the Yangtze River Yuezi River estuary sludge.</title>
        <authorList>
            <person name="Ruan L."/>
        </authorList>
    </citation>
    <scope>NUCLEOTIDE SEQUENCE [LARGE SCALE GENOMIC DNA]</scope>
    <source>
        <strain evidence="11">R-7</strain>
    </source>
</reference>
<accession>A0ABU0YPL2</accession>
<evidence type="ECO:0000259" key="8">
    <source>
        <dbReference type="Pfam" id="PF00817"/>
    </source>
</evidence>
<evidence type="ECO:0000256" key="3">
    <source>
        <dbReference type="ARBA" id="ARBA00012417"/>
    </source>
</evidence>
<comment type="subunit">
    <text evidence="2">Monomer.</text>
</comment>
<dbReference type="InterPro" id="IPR017961">
    <property type="entry name" value="DNA_pol_Y-fam_little_finger"/>
</dbReference>
<evidence type="ECO:0000256" key="6">
    <source>
        <dbReference type="ARBA" id="ARBA00049244"/>
    </source>
</evidence>
<dbReference type="InterPro" id="IPR043128">
    <property type="entry name" value="Rev_trsase/Diguanyl_cyclase"/>
</dbReference>
<dbReference type="SUPFAM" id="SSF56672">
    <property type="entry name" value="DNA/RNA polymerases"/>
    <property type="match status" value="1"/>
</dbReference>
<protein>
    <recommendedName>
        <fullName evidence="3">DNA-directed DNA polymerase</fullName>
        <ecNumber evidence="3">2.7.7.7</ecNumber>
    </recommendedName>
</protein>
<feature type="region of interest" description="Disordered" evidence="7">
    <location>
        <begin position="407"/>
        <end position="431"/>
    </location>
</feature>
<dbReference type="Gene3D" id="3.40.1170.60">
    <property type="match status" value="1"/>
</dbReference>
<evidence type="ECO:0000313" key="10">
    <source>
        <dbReference type="EMBL" id="MDQ7248936.1"/>
    </source>
</evidence>
<feature type="domain" description="DNA polymerase Y-family little finger" evidence="9">
    <location>
        <begin position="246"/>
        <end position="331"/>
    </location>
</feature>
<dbReference type="PANTHER" id="PTHR35369:SF2">
    <property type="entry name" value="BLR3025 PROTEIN"/>
    <property type="match status" value="1"/>
</dbReference>
<dbReference type="RefSeq" id="WP_379956662.1">
    <property type="nucleotide sequence ID" value="NZ_JAUYVI010000004.1"/>
</dbReference>
<evidence type="ECO:0000259" key="9">
    <source>
        <dbReference type="Pfam" id="PF11799"/>
    </source>
</evidence>
<evidence type="ECO:0000256" key="2">
    <source>
        <dbReference type="ARBA" id="ARBA00011245"/>
    </source>
</evidence>
<keyword evidence="4" id="KW-0227">DNA damage</keyword>
<name>A0ABU0YPL2_9PROT</name>
<organism evidence="10 11">
    <name type="scientific">Dongia sedimenti</name>
    <dbReference type="NCBI Taxonomy" id="3064282"/>
    <lineage>
        <taxon>Bacteria</taxon>
        <taxon>Pseudomonadati</taxon>
        <taxon>Pseudomonadota</taxon>
        <taxon>Alphaproteobacteria</taxon>
        <taxon>Rhodospirillales</taxon>
        <taxon>Dongiaceae</taxon>
        <taxon>Dongia</taxon>
    </lineage>
</organism>
<evidence type="ECO:0000256" key="7">
    <source>
        <dbReference type="SAM" id="MobiDB-lite"/>
    </source>
</evidence>
<dbReference type="CDD" id="cd03468">
    <property type="entry name" value="PolY_like"/>
    <property type="match status" value="1"/>
</dbReference>
<dbReference type="Gene3D" id="3.30.70.270">
    <property type="match status" value="1"/>
</dbReference>
<evidence type="ECO:0000256" key="4">
    <source>
        <dbReference type="ARBA" id="ARBA00022763"/>
    </source>
</evidence>
<dbReference type="InterPro" id="IPR001126">
    <property type="entry name" value="UmuC"/>
</dbReference>
<dbReference type="Pfam" id="PF11799">
    <property type="entry name" value="IMS_C"/>
    <property type="match status" value="1"/>
</dbReference>
<dbReference type="Pfam" id="PF00817">
    <property type="entry name" value="IMS"/>
    <property type="match status" value="1"/>
</dbReference>
<evidence type="ECO:0000256" key="1">
    <source>
        <dbReference type="ARBA" id="ARBA00010945"/>
    </source>
</evidence>
<comment type="similarity">
    <text evidence="1">Belongs to the DNA polymerase type-Y family.</text>
</comment>
<dbReference type="Proteomes" id="UP001230156">
    <property type="component" value="Unassembled WGS sequence"/>
</dbReference>
<keyword evidence="11" id="KW-1185">Reference proteome</keyword>
<dbReference type="PANTHER" id="PTHR35369">
    <property type="entry name" value="BLR3025 PROTEIN-RELATED"/>
    <property type="match status" value="1"/>
</dbReference>
<sequence>MWLRFWAADRWRRAHAPADRPSDRPFVLVETVGPRRQVMAADPRALACGIAPGMGVADAQALLPDLLVLPADPAGDLAALHRLAEWATRFSPLVAPDPDDGLMLDITGCAHLWAPGDSGEEKLLADALRRLRSHGFDVTGAIAGTIGGAWAAARFSTGGAIIPAGAVSGALAALPVQALRIDAATADGLQRLGLRKIGDLYPMKRAGLAQRFGNALITRLDQALGCAAETLSPLLPPPEHRIGLGFGEPIAAPEQVRRVSEILVERLARELAEHQRGARALKLSAYRIDGVVSTLAIGTARASAEPRHLFHLIAEKLERIDPGPGIEFMSLAAERTEIVTPLQSGMIDPGLIDLDEAAVSAADLAPLMDRLANRLGPERLARPVPVESHVPERAVKLAAPLEDQKKTQWPKLPPRPTRLLPNPEPIEVMAPVPDDPPITFRWRRILHRVTWAEGPERVAPEWWRPASSDANESQETRDYYRVQDESGSRYWLYRAGLYQAEKQPRWFLHGVFA</sequence>
<feature type="domain" description="UmuC" evidence="8">
    <location>
        <begin position="23"/>
        <end position="133"/>
    </location>
</feature>
<gene>
    <name evidence="10" type="ORF">Q8A70_14720</name>
</gene>
<evidence type="ECO:0000256" key="5">
    <source>
        <dbReference type="ARBA" id="ARBA00025589"/>
    </source>
</evidence>
<dbReference type="InterPro" id="IPR043502">
    <property type="entry name" value="DNA/RNA_pol_sf"/>
</dbReference>
<dbReference type="InterPro" id="IPR050356">
    <property type="entry name" value="SulA_CellDiv_inhibitor"/>
</dbReference>
<evidence type="ECO:0000313" key="11">
    <source>
        <dbReference type="Proteomes" id="UP001230156"/>
    </source>
</evidence>
<dbReference type="EC" id="2.7.7.7" evidence="3"/>
<comment type="function">
    <text evidence="5">Poorly processive, error-prone DNA polymerase involved in untargeted mutagenesis. Copies undamaged DNA at stalled replication forks, which arise in vivo from mismatched or misaligned primer ends. These misaligned primers can be extended by PolIV. Exhibits no 3'-5' exonuclease (proofreading) activity. May be involved in translesional synthesis, in conjunction with the beta clamp from PolIII.</text>
</comment>
<proteinExistence type="inferred from homology"/>